<keyword evidence="3" id="KW-1185">Reference proteome</keyword>
<dbReference type="EMBL" id="MH697589">
    <property type="protein sequence ID" value="AXQ52883.1"/>
    <property type="molecule type" value="Genomic_DNA"/>
</dbReference>
<dbReference type="Proteomes" id="UP000261846">
    <property type="component" value="Segment"/>
</dbReference>
<dbReference type="CDD" id="cd00063">
    <property type="entry name" value="FN3"/>
    <property type="match status" value="1"/>
</dbReference>
<dbReference type="KEGG" id="vg:54999093"/>
<sequence length="745" mass="77477">MADANTGSNAILRMEAWVTGTSVGGNYNNFHWKLSLIEKTGQTFGWSGGLGASVEVFWDGGGYAVPWSGSFAFDFRPGGQQSVVIAEGDLNGMGNFGDGSPRTFTFRGNMANSGTSTVGGPTSVDQAVAGAWTRVAPGAPSGVGAVYVSDTQVTLSWTNTGPSNGPSQSNQIYQSVDGGAFSKILDIGATSSAVIGVSANHKYQYKVQAWNSPAGFGPESAVTAAVFTTPGAPTNAVATKLANQDIQITFDENVNYAEYNHEVWHGVVVGGVTTWDGAALTTLASGVLSYTHAAPNPSQIHVYRVRAKQGTLLSGYAVSNSVQLLIAPNAPTVNAPPTYQDKTIQPNFSWVHNSVDTTPQSAYELRYSTDGGSTWTTTGKVVSTANNRTIATLFPANTALQVQVRTWGQATTGGSEGTGASPFSATRTTTFKTVPVATVPVPANGSNLNDSVIRATVGFAQAEGATFVKAELELKQGATLLEALESTVLVGIAFSTPALNGQSYTVRARVQDSNGLWSAWATTTFNIVYLAPVPAVGAVSYVANSGYGQLDLTIAAPGGGQAAATTLTIVRAIDGVTETVVENYPVSAALTFLDTTPTIHGTNTYTITTFSALGAKSSITLTLVTTECRRAFLSKGPGFGVVGVFGGNLEVDESLSVASATVGAAGRTKPIGLYGVETSVKLKVKSFIFPNFGSTVDELRKILLLPGKACYRDSSGRRVFGTASGSVSYKKTDRGDLSFTMTETS</sequence>
<gene>
    <name evidence="2" type="primary">19</name>
    <name evidence="2" type="ORF">SEA_NEFERTHENA_19</name>
</gene>
<evidence type="ECO:0000259" key="1">
    <source>
        <dbReference type="PROSITE" id="PS50853"/>
    </source>
</evidence>
<protein>
    <submittedName>
        <fullName evidence="2">Minor tail protein</fullName>
    </submittedName>
</protein>
<reference evidence="2 3" key="1">
    <citation type="submission" date="2018-07" db="EMBL/GenBank/DDBJ databases">
        <authorList>
            <person name="Bray K.S."/>
            <person name="Carr Z.A."/>
            <person name="Cox A."/>
            <person name="Croney S.M."/>
            <person name="Francisco T.J."/>
            <person name="Gragg K.N."/>
            <person name="Gress-Byrd C.M."/>
            <person name="Holcomb E.R."/>
            <person name="Justice T.A."/>
            <person name="Latham E.D."/>
            <person name="Lovell F.C."/>
            <person name="Miller H.N."/>
            <person name="Quesada C."/>
            <person name="Radey J."/>
            <person name="Robinson P.M."/>
            <person name="Scott K.N."/>
            <person name="Smith C.E."/>
            <person name="Stamey B.D."/>
            <person name="Stanley G.P."/>
            <person name="Suchonic E.A."/>
            <person name="Taylor K.N."/>
            <person name="Weindel N.A."/>
            <person name="Wiseman B.T."/>
            <person name="Eckardt M.A."/>
            <person name="Gainey M.D."/>
            <person name="Wallen J.R."/>
            <person name="Garlena R.A."/>
            <person name="Russell D.A."/>
            <person name="Pope W.H."/>
            <person name="Jacobs-Sera D."/>
            <person name="Hatfull G.F."/>
        </authorList>
    </citation>
    <scope>NUCLEOTIDE SEQUENCE [LARGE SCALE GENOMIC DNA]</scope>
</reference>
<dbReference type="Gene3D" id="2.60.40.10">
    <property type="entry name" value="Immunoglobulins"/>
    <property type="match status" value="2"/>
</dbReference>
<feature type="domain" description="Fibronectin type-III" evidence="1">
    <location>
        <begin position="139"/>
        <end position="232"/>
    </location>
</feature>
<dbReference type="InterPro" id="IPR003961">
    <property type="entry name" value="FN3_dom"/>
</dbReference>
<dbReference type="InterPro" id="IPR013783">
    <property type="entry name" value="Ig-like_fold"/>
</dbReference>
<dbReference type="SUPFAM" id="SSF49265">
    <property type="entry name" value="Fibronectin type III"/>
    <property type="match status" value="1"/>
</dbReference>
<accession>A0A385D3C2</accession>
<dbReference type="GeneID" id="54999093"/>
<evidence type="ECO:0000313" key="2">
    <source>
        <dbReference type="EMBL" id="AXQ52883.1"/>
    </source>
</evidence>
<dbReference type="InterPro" id="IPR036116">
    <property type="entry name" value="FN3_sf"/>
</dbReference>
<dbReference type="PROSITE" id="PS50853">
    <property type="entry name" value="FN3"/>
    <property type="match status" value="1"/>
</dbReference>
<proteinExistence type="predicted"/>
<evidence type="ECO:0000313" key="3">
    <source>
        <dbReference type="Proteomes" id="UP000261846"/>
    </source>
</evidence>
<name>A0A385D3C2_9CAUD</name>
<dbReference type="RefSeq" id="YP_009808195.1">
    <property type="nucleotide sequence ID" value="NC_048038.1"/>
</dbReference>
<organism evidence="2 3">
    <name type="scientific">Microbacterium phage Neferthena</name>
    <dbReference type="NCBI Taxonomy" id="2301539"/>
    <lineage>
        <taxon>Viruses</taxon>
        <taxon>Duplodnaviria</taxon>
        <taxon>Heunggongvirae</taxon>
        <taxon>Uroviricota</taxon>
        <taxon>Caudoviricetes</taxon>
        <taxon>Neferthenavirus</taxon>
        <taxon>Neferthenavirus neferthena</taxon>
    </lineage>
</organism>
<dbReference type="SMART" id="SM00060">
    <property type="entry name" value="FN3"/>
    <property type="match status" value="2"/>
</dbReference>